<feature type="region of interest" description="Disordered" evidence="2">
    <location>
        <begin position="221"/>
        <end position="240"/>
    </location>
</feature>
<sequence>MVDIAYLVPGSGFAADERARRERIANDLTRASVTVVNASPDGPSSIESTVDDALSVPGTLSRARAIESEYDAIVVGCFGDTGLRPLRELVPIPVVGPAEATVHTAAQVADRFGWLTVLDRTVPMCREQLHALGLADRCAGVRSVDAPVEDIDHESTALAERMVDTGARAVREDGADALFPGCMTLSFAQQHEVVAERLDVPFLDPATIALEQATTWARHGITQSDRSYPPVDASDIDALR</sequence>
<protein>
    <recommendedName>
        <fullName evidence="5">Hydantoin racemase</fullName>
    </recommendedName>
</protein>
<dbReference type="RefSeq" id="WP_227259692.1">
    <property type="nucleotide sequence ID" value="NZ_BAAADU010000002.1"/>
</dbReference>
<dbReference type="InterPro" id="IPR053714">
    <property type="entry name" value="Iso_Racemase_Enz_sf"/>
</dbReference>
<keyword evidence="4" id="KW-1185">Reference proteome</keyword>
<comment type="similarity">
    <text evidence="1">Belongs to the HyuE racemase family.</text>
</comment>
<evidence type="ECO:0000313" key="3">
    <source>
        <dbReference type="EMBL" id="GAA0657557.1"/>
    </source>
</evidence>
<dbReference type="AlphaFoldDB" id="A0AAV3T5J6"/>
<dbReference type="GeneID" id="68573100"/>
<dbReference type="PANTHER" id="PTHR28047">
    <property type="entry name" value="PROTEIN DCG1"/>
    <property type="match status" value="1"/>
</dbReference>
<evidence type="ECO:0000256" key="1">
    <source>
        <dbReference type="ARBA" id="ARBA00038414"/>
    </source>
</evidence>
<organism evidence="3 4">
    <name type="scientific">Salarchaeum japonicum</name>
    <dbReference type="NCBI Taxonomy" id="555573"/>
    <lineage>
        <taxon>Archaea</taxon>
        <taxon>Methanobacteriati</taxon>
        <taxon>Methanobacteriota</taxon>
        <taxon>Stenosarchaea group</taxon>
        <taxon>Halobacteria</taxon>
        <taxon>Halobacteriales</taxon>
        <taxon>Halobacteriaceae</taxon>
    </lineage>
</organism>
<dbReference type="Gene3D" id="3.40.50.12500">
    <property type="match status" value="1"/>
</dbReference>
<evidence type="ECO:0008006" key="5">
    <source>
        <dbReference type="Google" id="ProtNLM"/>
    </source>
</evidence>
<dbReference type="Pfam" id="PF01177">
    <property type="entry name" value="Asp_Glu_race"/>
    <property type="match status" value="1"/>
</dbReference>
<dbReference type="PANTHER" id="PTHR28047:SF5">
    <property type="entry name" value="PROTEIN DCG1"/>
    <property type="match status" value="1"/>
</dbReference>
<dbReference type="Proteomes" id="UP001500194">
    <property type="component" value="Unassembled WGS sequence"/>
</dbReference>
<accession>A0AAV3T5J6</accession>
<dbReference type="EMBL" id="BAAADU010000002">
    <property type="protein sequence ID" value="GAA0657557.1"/>
    <property type="molecule type" value="Genomic_DNA"/>
</dbReference>
<evidence type="ECO:0000313" key="4">
    <source>
        <dbReference type="Proteomes" id="UP001500194"/>
    </source>
</evidence>
<gene>
    <name evidence="3" type="ORF">GCM10009019_22190</name>
</gene>
<name>A0AAV3T5J6_9EURY</name>
<comment type="caution">
    <text evidence="3">The sequence shown here is derived from an EMBL/GenBank/DDBJ whole genome shotgun (WGS) entry which is preliminary data.</text>
</comment>
<dbReference type="GO" id="GO:0047661">
    <property type="term" value="F:amino-acid racemase activity"/>
    <property type="evidence" value="ECO:0007669"/>
    <property type="project" value="InterPro"/>
</dbReference>
<dbReference type="InterPro" id="IPR015942">
    <property type="entry name" value="Asp/Glu/hydantoin_racemase"/>
</dbReference>
<proteinExistence type="inferred from homology"/>
<dbReference type="InterPro" id="IPR052186">
    <property type="entry name" value="Hydantoin_racemase-like"/>
</dbReference>
<reference evidence="3 4" key="1">
    <citation type="journal article" date="2019" name="Int. J. Syst. Evol. Microbiol.">
        <title>The Global Catalogue of Microorganisms (GCM) 10K type strain sequencing project: providing services to taxonomists for standard genome sequencing and annotation.</title>
        <authorList>
            <consortium name="The Broad Institute Genomics Platform"/>
            <consortium name="The Broad Institute Genome Sequencing Center for Infectious Disease"/>
            <person name="Wu L."/>
            <person name="Ma J."/>
        </authorList>
    </citation>
    <scope>NUCLEOTIDE SEQUENCE [LARGE SCALE GENOMIC DNA]</scope>
    <source>
        <strain evidence="3 4">JCM 16327</strain>
    </source>
</reference>
<evidence type="ECO:0000256" key="2">
    <source>
        <dbReference type="SAM" id="MobiDB-lite"/>
    </source>
</evidence>